<evidence type="ECO:0000256" key="3">
    <source>
        <dbReference type="ARBA" id="ARBA00023163"/>
    </source>
</evidence>
<dbReference type="Pfam" id="PF00440">
    <property type="entry name" value="TetR_N"/>
    <property type="match status" value="1"/>
</dbReference>
<keyword evidence="3" id="KW-0804">Transcription</keyword>
<dbReference type="PANTHER" id="PTHR47506">
    <property type="entry name" value="TRANSCRIPTIONAL REGULATORY PROTEIN"/>
    <property type="match status" value="1"/>
</dbReference>
<dbReference type="PROSITE" id="PS50977">
    <property type="entry name" value="HTH_TETR_2"/>
    <property type="match status" value="1"/>
</dbReference>
<gene>
    <name evidence="6" type="ORF">ymoll0001_4100</name>
</gene>
<dbReference type="SUPFAM" id="SSF46689">
    <property type="entry name" value="Homeodomain-like"/>
    <property type="match status" value="1"/>
</dbReference>
<dbReference type="Gene3D" id="1.10.357.10">
    <property type="entry name" value="Tetracycline Repressor, domain 2"/>
    <property type="match status" value="1"/>
</dbReference>
<dbReference type="EMBL" id="AALD02000005">
    <property type="protein sequence ID" value="EEQ11824.1"/>
    <property type="molecule type" value="Genomic_DNA"/>
</dbReference>
<evidence type="ECO:0000259" key="5">
    <source>
        <dbReference type="PROSITE" id="PS50977"/>
    </source>
</evidence>
<dbReference type="InterPro" id="IPR001647">
    <property type="entry name" value="HTH_TetR"/>
</dbReference>
<feature type="DNA-binding region" description="H-T-H motif" evidence="4">
    <location>
        <begin position="55"/>
        <end position="74"/>
    </location>
</feature>
<dbReference type="PANTHER" id="PTHR47506:SF1">
    <property type="entry name" value="HTH-TYPE TRANSCRIPTIONAL REGULATOR YJDC"/>
    <property type="match status" value="1"/>
</dbReference>
<keyword evidence="7" id="KW-1185">Reference proteome</keyword>
<evidence type="ECO:0000256" key="2">
    <source>
        <dbReference type="ARBA" id="ARBA00023125"/>
    </source>
</evidence>
<evidence type="ECO:0000313" key="7">
    <source>
        <dbReference type="Proteomes" id="UP000003027"/>
    </source>
</evidence>
<comment type="caution">
    <text evidence="6">The sequence shown here is derived from an EMBL/GenBank/DDBJ whole genome shotgun (WGS) entry which is preliminary data.</text>
</comment>
<dbReference type="Proteomes" id="UP000003027">
    <property type="component" value="Unassembled WGS sequence"/>
</dbReference>
<dbReference type="NCBIfam" id="NF008647">
    <property type="entry name" value="PRK11640.1"/>
    <property type="match status" value="1"/>
</dbReference>
<name>A0ABP2EH77_YERMW</name>
<organism evidence="6 7">
    <name type="scientific">Yersinia mollaretii (strain ATCC 43969 / DSM 18520 / CIP 103324 / CNY 7263 / WAIP 204)</name>
    <dbReference type="NCBI Taxonomy" id="349967"/>
    <lineage>
        <taxon>Bacteria</taxon>
        <taxon>Pseudomonadati</taxon>
        <taxon>Pseudomonadota</taxon>
        <taxon>Gammaproteobacteria</taxon>
        <taxon>Enterobacterales</taxon>
        <taxon>Yersiniaceae</taxon>
        <taxon>Yersinia</taxon>
    </lineage>
</organism>
<proteinExistence type="predicted"/>
<feature type="domain" description="HTH tetR-type" evidence="5">
    <location>
        <begin position="32"/>
        <end position="92"/>
    </location>
</feature>
<evidence type="ECO:0000256" key="1">
    <source>
        <dbReference type="ARBA" id="ARBA00023015"/>
    </source>
</evidence>
<dbReference type="NCBIfam" id="NF047866">
    <property type="entry name" value="TF_DicD_YjdC"/>
    <property type="match status" value="1"/>
</dbReference>
<evidence type="ECO:0000313" key="6">
    <source>
        <dbReference type="EMBL" id="EEQ11824.1"/>
    </source>
</evidence>
<keyword evidence="1" id="KW-0805">Transcription regulation</keyword>
<sequence>MLIRFELSAAGTICAIGQGKPHLPETKLEESNVQREQVLSSALNLLEQQGLANTTLEMLAKEVSVEVSDLTRFWPDREALLYDCLRYHGQQIDTWRRQLQLDETLSPKQKLLARYQTLSEQVQNQRYPGCLFIAACSFYPDDQHPIHQLAEQQKQASLFYTQELLREMDADDAGMVAQQMELILEGCLSKLLVKRQLQDVDVAKQLAEDVLDVAQCRKNGALS</sequence>
<accession>A0ABP2EH77</accession>
<protein>
    <submittedName>
        <fullName evidence="6">HTH-type transcriptional regulator yjdC</fullName>
    </submittedName>
</protein>
<evidence type="ECO:0000256" key="4">
    <source>
        <dbReference type="PROSITE-ProRule" id="PRU00335"/>
    </source>
</evidence>
<keyword evidence="2 4" id="KW-0238">DNA-binding</keyword>
<reference evidence="6" key="1">
    <citation type="submission" date="2008-12" db="EMBL/GenBank/DDBJ databases">
        <title>Annotation of the Yersinia mollaretii ATCC 43969 genome.</title>
        <authorList>
            <person name="Read T.D."/>
            <person name="Akmal A."/>
            <person name="Bishop-Lilly K."/>
            <person name="Chen P.E."/>
            <person name="Cook C."/>
            <person name="Kiley M.P."/>
            <person name="Lentz S."/>
            <person name="Mateczun A."/>
            <person name="Nagarajan N."/>
            <person name="Nolan N."/>
            <person name="Osborne B.I."/>
            <person name="Pop M."/>
            <person name="Sozhamannan S."/>
            <person name="Stewart A.C."/>
            <person name="Sulakvelidze A."/>
            <person name="Thomason B."/>
            <person name="Willner K."/>
            <person name="Zwick M.E."/>
        </authorList>
    </citation>
    <scope>NUCLEOTIDE SEQUENCE [LARGE SCALE GENOMIC DNA]</scope>
    <source>
        <strain evidence="6">ATCC 43969</strain>
    </source>
</reference>
<dbReference type="InterPro" id="IPR009057">
    <property type="entry name" value="Homeodomain-like_sf"/>
</dbReference>